<evidence type="ECO:0000313" key="2">
    <source>
        <dbReference type="EMBL" id="MCB4879157.1"/>
    </source>
</evidence>
<evidence type="ECO:0000313" key="4">
    <source>
        <dbReference type="Proteomes" id="UP000216789"/>
    </source>
</evidence>
<dbReference type="PANTHER" id="PTHR23542:SF1">
    <property type="entry name" value="MAJOR FACILITATOR SUPERFAMILY (MFS) PROFILE DOMAIN-CONTAINING PROTEIN"/>
    <property type="match status" value="1"/>
</dbReference>
<keyword evidence="1" id="KW-0812">Transmembrane</keyword>
<protein>
    <submittedName>
        <fullName evidence="3">MFS transporter</fullName>
    </submittedName>
</protein>
<keyword evidence="1" id="KW-0472">Membrane</keyword>
<feature type="transmembrane region" description="Helical" evidence="1">
    <location>
        <begin position="372"/>
        <end position="394"/>
    </location>
</feature>
<dbReference type="Gene3D" id="1.20.1250.20">
    <property type="entry name" value="MFS general substrate transporter like domains"/>
    <property type="match status" value="1"/>
</dbReference>
<feature type="transmembrane region" description="Helical" evidence="1">
    <location>
        <begin position="343"/>
        <end position="366"/>
    </location>
</feature>
<organism evidence="3 4">
    <name type="scientific">Bifidobacterium pseudocatenulatum</name>
    <dbReference type="NCBI Taxonomy" id="28026"/>
    <lineage>
        <taxon>Bacteria</taxon>
        <taxon>Bacillati</taxon>
        <taxon>Actinomycetota</taxon>
        <taxon>Actinomycetes</taxon>
        <taxon>Bifidobacteriales</taxon>
        <taxon>Bifidobacteriaceae</taxon>
        <taxon>Bifidobacterium</taxon>
    </lineage>
</organism>
<keyword evidence="1" id="KW-1133">Transmembrane helix</keyword>
<dbReference type="EMBL" id="JAHXEI010000001">
    <property type="protein sequence ID" value="MCB4879157.1"/>
    <property type="molecule type" value="Genomic_DNA"/>
</dbReference>
<dbReference type="AlphaFoldDB" id="A0A267WKU5"/>
<accession>A0A267WKU5</accession>
<comment type="caution">
    <text evidence="3">The sequence shown here is derived from an EMBL/GenBank/DDBJ whole genome shotgun (WGS) entry which is preliminary data.</text>
</comment>
<evidence type="ECO:0000313" key="3">
    <source>
        <dbReference type="EMBL" id="PAC73228.1"/>
    </source>
</evidence>
<feature type="transmembrane region" description="Helical" evidence="1">
    <location>
        <begin position="78"/>
        <end position="97"/>
    </location>
</feature>
<dbReference type="Pfam" id="PF07690">
    <property type="entry name" value="MFS_1"/>
    <property type="match status" value="1"/>
</dbReference>
<dbReference type="PANTHER" id="PTHR23542">
    <property type="match status" value="1"/>
</dbReference>
<feature type="transmembrane region" description="Helical" evidence="1">
    <location>
        <begin position="286"/>
        <end position="306"/>
    </location>
</feature>
<feature type="transmembrane region" description="Helical" evidence="1">
    <location>
        <begin position="17"/>
        <end position="39"/>
    </location>
</feature>
<feature type="transmembrane region" description="Helical" evidence="1">
    <location>
        <begin position="213"/>
        <end position="233"/>
    </location>
</feature>
<dbReference type="InterPro" id="IPR011701">
    <property type="entry name" value="MFS"/>
</dbReference>
<reference evidence="3 4" key="1">
    <citation type="journal article" date="2017" name="ISME J.">
        <title>Unveiling bifidobacterial biogeography across the mammalian branch of the tree of life.</title>
        <authorList>
            <person name="Milani C."/>
            <person name="Mangifesta M."/>
            <person name="Mancabelli L."/>
            <person name="Lugli G.A."/>
            <person name="James K."/>
            <person name="Duranti S."/>
            <person name="Turroni F."/>
            <person name="Ferrario C."/>
            <person name="Ossiprandi M.C."/>
            <person name="van Sinderen D."/>
            <person name="Ventura M."/>
        </authorList>
    </citation>
    <scope>NUCLEOTIDE SEQUENCE [LARGE SCALE GENOMIC DNA]</scope>
    <source>
        <strain evidence="3 4">1E</strain>
    </source>
</reference>
<feature type="transmembrane region" description="Helical" evidence="1">
    <location>
        <begin position="312"/>
        <end position="331"/>
    </location>
</feature>
<proteinExistence type="predicted"/>
<feature type="transmembrane region" description="Helical" evidence="1">
    <location>
        <begin position="143"/>
        <end position="165"/>
    </location>
</feature>
<feature type="transmembrane region" description="Helical" evidence="1">
    <location>
        <begin position="171"/>
        <end position="192"/>
    </location>
</feature>
<feature type="transmembrane region" description="Helical" evidence="1">
    <location>
        <begin position="45"/>
        <end position="66"/>
    </location>
</feature>
<dbReference type="Proteomes" id="UP001197735">
    <property type="component" value="Unassembled WGS sequence"/>
</dbReference>
<name>A0A267WKU5_BIFPS</name>
<feature type="transmembrane region" description="Helical" evidence="1">
    <location>
        <begin position="253"/>
        <end position="274"/>
    </location>
</feature>
<evidence type="ECO:0000256" key="1">
    <source>
        <dbReference type="SAM" id="Phobius"/>
    </source>
</evidence>
<dbReference type="Proteomes" id="UP000216789">
    <property type="component" value="Unassembled WGS sequence"/>
</dbReference>
<dbReference type="InterPro" id="IPR036259">
    <property type="entry name" value="MFS_trans_sf"/>
</dbReference>
<feature type="transmembrane region" description="Helical" evidence="1">
    <location>
        <begin position="103"/>
        <end position="122"/>
    </location>
</feature>
<dbReference type="SUPFAM" id="SSF103473">
    <property type="entry name" value="MFS general substrate transporter"/>
    <property type="match status" value="1"/>
</dbReference>
<gene>
    <name evidence="3" type="ORF">BPS1E_1154</name>
    <name evidence="2" type="ORF">KZP06_00060</name>
</gene>
<reference evidence="2" key="2">
    <citation type="submission" date="2021-07" db="EMBL/GenBank/DDBJ databases">
        <title>Xylan utilisation by Bifidobacterium pseudocatenulatum.</title>
        <authorList>
            <person name="Watanabe Y."/>
        </authorList>
    </citation>
    <scope>NUCLEOTIDE SEQUENCE</scope>
    <source>
        <strain evidence="2">YIT12824</strain>
    </source>
</reference>
<dbReference type="GO" id="GO:0022857">
    <property type="term" value="F:transmembrane transporter activity"/>
    <property type="evidence" value="ECO:0007669"/>
    <property type="project" value="InterPro"/>
</dbReference>
<dbReference type="RefSeq" id="WP_095279650.1">
    <property type="nucleotide sequence ID" value="NZ_CP079232.1"/>
</dbReference>
<dbReference type="EMBL" id="MNLB01000006">
    <property type="protein sequence ID" value="PAC73228.1"/>
    <property type="molecule type" value="Genomic_DNA"/>
</dbReference>
<sequence>MTAGYAGLFKTRHVPSLVVSSVMARMPLGSSVMLIVLLVNAQYGASAAGTATALMTGAMAVCAPMLGKLIDRGRAPVALVALGVVQFSCVIGLVVATQSQAPLLMVWGLALLAGVASPPVAGTTRSLWSSTVSDDLVPVAYDLEVLIVDVLYVAGPLIASVLLAICNAGATLGVVYALMAVGCAMLAACAPVRSYATQVRSLRRTEESRSESSLLSHINIVLLLLICASTSAFSGWIETAVPLYYSQIDMASLSGVAISIWSIGSIIGIVAFTHCHPKRMATVKQLVLFTGIYGIACLGLALPLGGHKLVCALFLVGVFVSPGSTLQYRIAGQLAPEGRQGEMFSWVNTAMGVGLALGSYCAGLVADNLGGGLLFLVPVGFVFIALMCAWALCVRAETLAVGRG</sequence>